<feature type="region of interest" description="Disordered" evidence="3">
    <location>
        <begin position="1"/>
        <end position="76"/>
    </location>
</feature>
<dbReference type="InterPro" id="IPR002156">
    <property type="entry name" value="RNaseH_domain"/>
</dbReference>
<feature type="transmembrane region" description="Helical" evidence="4">
    <location>
        <begin position="1755"/>
        <end position="1774"/>
    </location>
</feature>
<dbReference type="Gene3D" id="3.30.420.10">
    <property type="entry name" value="Ribonuclease H-like superfamily/Ribonuclease H"/>
    <property type="match status" value="1"/>
</dbReference>
<evidence type="ECO:0008006" key="10">
    <source>
        <dbReference type="Google" id="ProtNLM"/>
    </source>
</evidence>
<dbReference type="SUPFAM" id="SSF53098">
    <property type="entry name" value="Ribonuclease H-like"/>
    <property type="match status" value="1"/>
</dbReference>
<feature type="compositionally biased region" description="Basic and acidic residues" evidence="3">
    <location>
        <begin position="1"/>
        <end position="10"/>
    </location>
</feature>
<dbReference type="SUPFAM" id="SSF56672">
    <property type="entry name" value="DNA/RNA polymerases"/>
    <property type="match status" value="1"/>
</dbReference>
<dbReference type="GO" id="GO:0005739">
    <property type="term" value="C:mitochondrion"/>
    <property type="evidence" value="ECO:0007669"/>
    <property type="project" value="UniProtKB-SubCell"/>
</dbReference>
<evidence type="ECO:0000313" key="9">
    <source>
        <dbReference type="Proteomes" id="UP000054481"/>
    </source>
</evidence>
<evidence type="ECO:0000259" key="6">
    <source>
        <dbReference type="PROSITE" id="PS50879"/>
    </source>
</evidence>
<dbReference type="CDD" id="cd01650">
    <property type="entry name" value="RT_nLTR_like"/>
    <property type="match status" value="1"/>
</dbReference>
<dbReference type="InterPro" id="IPR005135">
    <property type="entry name" value="Endo/exonuclease/phosphatase"/>
</dbReference>
<dbReference type="InterPro" id="IPR043502">
    <property type="entry name" value="DNA/RNA_pol_sf"/>
</dbReference>
<keyword evidence="9" id="KW-1185">Reference proteome</keyword>
<evidence type="ECO:0000313" key="8">
    <source>
        <dbReference type="EMBL" id="KJZ75504.1"/>
    </source>
</evidence>
<dbReference type="CDD" id="cd09276">
    <property type="entry name" value="Rnase_HI_RT_non_LTR"/>
    <property type="match status" value="1"/>
</dbReference>
<organism evidence="8 9">
    <name type="scientific">Hirsutella minnesotensis 3608</name>
    <dbReference type="NCBI Taxonomy" id="1043627"/>
    <lineage>
        <taxon>Eukaryota</taxon>
        <taxon>Fungi</taxon>
        <taxon>Dikarya</taxon>
        <taxon>Ascomycota</taxon>
        <taxon>Pezizomycotina</taxon>
        <taxon>Sordariomycetes</taxon>
        <taxon>Hypocreomycetidae</taxon>
        <taxon>Hypocreales</taxon>
        <taxon>Ophiocordycipitaceae</taxon>
        <taxon>Hirsutella</taxon>
    </lineage>
</organism>
<evidence type="ECO:0000256" key="4">
    <source>
        <dbReference type="SAM" id="Phobius"/>
    </source>
</evidence>
<dbReference type="InterPro" id="IPR036397">
    <property type="entry name" value="RNaseH_sf"/>
</dbReference>
<feature type="region of interest" description="Disordered" evidence="3">
    <location>
        <begin position="113"/>
        <end position="136"/>
    </location>
</feature>
<dbReference type="PROSITE" id="PS50878">
    <property type="entry name" value="RT_POL"/>
    <property type="match status" value="1"/>
</dbReference>
<dbReference type="OrthoDB" id="4598536at2759"/>
<dbReference type="Proteomes" id="UP000054481">
    <property type="component" value="Unassembled WGS sequence"/>
</dbReference>
<evidence type="ECO:0000256" key="3">
    <source>
        <dbReference type="SAM" id="MobiDB-lite"/>
    </source>
</evidence>
<evidence type="ECO:0000256" key="1">
    <source>
        <dbReference type="ARBA" id="ARBA00004173"/>
    </source>
</evidence>
<feature type="region of interest" description="Disordered" evidence="3">
    <location>
        <begin position="963"/>
        <end position="998"/>
    </location>
</feature>
<feature type="compositionally biased region" description="Pro residues" evidence="3">
    <location>
        <begin position="966"/>
        <end position="976"/>
    </location>
</feature>
<feature type="compositionally biased region" description="Pro residues" evidence="3">
    <location>
        <begin position="39"/>
        <end position="49"/>
    </location>
</feature>
<feature type="domain" description="RNase H type-1" evidence="6">
    <location>
        <begin position="1541"/>
        <end position="1686"/>
    </location>
</feature>
<dbReference type="PROSITE" id="PS50879">
    <property type="entry name" value="RNASE_H_1"/>
    <property type="match status" value="1"/>
</dbReference>
<dbReference type="EMBL" id="KQ030605">
    <property type="protein sequence ID" value="KJZ70812.1"/>
    <property type="molecule type" value="Genomic_DNA"/>
</dbReference>
<accession>A0A0F8A5K8</accession>
<evidence type="ECO:0000313" key="7">
    <source>
        <dbReference type="EMBL" id="KJZ70812.1"/>
    </source>
</evidence>
<feature type="region of interest" description="Disordered" evidence="3">
    <location>
        <begin position="285"/>
        <end position="308"/>
    </location>
</feature>
<dbReference type="InterPro" id="IPR012337">
    <property type="entry name" value="RNaseH-like_sf"/>
</dbReference>
<keyword evidence="2" id="KW-0496">Mitochondrion</keyword>
<dbReference type="Pfam" id="PF14529">
    <property type="entry name" value="Exo_endo_phos_2"/>
    <property type="match status" value="1"/>
</dbReference>
<evidence type="ECO:0000259" key="5">
    <source>
        <dbReference type="PROSITE" id="PS50878"/>
    </source>
</evidence>
<protein>
    <recommendedName>
        <fullName evidence="10">Reverse transcriptase</fullName>
    </recommendedName>
</protein>
<dbReference type="PANTHER" id="PTHR33481">
    <property type="entry name" value="REVERSE TRANSCRIPTASE"/>
    <property type="match status" value="1"/>
</dbReference>
<comment type="subcellular location">
    <subcellularLocation>
        <location evidence="1">Mitochondrion</location>
    </subcellularLocation>
</comment>
<dbReference type="InterPro" id="IPR000477">
    <property type="entry name" value="RT_dom"/>
</dbReference>
<feature type="domain" description="Reverse transcriptase" evidence="5">
    <location>
        <begin position="1048"/>
        <end position="1318"/>
    </location>
</feature>
<keyword evidence="4" id="KW-0472">Membrane</keyword>
<feature type="region of interest" description="Disordered" evidence="3">
    <location>
        <begin position="233"/>
        <end position="258"/>
    </location>
</feature>
<sequence>MAAKKSEKADFAPLGGENPSPDPLTNGTYPQSPEKPATGPSPGPSPSPTQDPGLAPAPSTPLPRGRRGSSPAAIGPWASGVAAVGTELGTQECLALLEEAGIRRLRTPIEMVQARPTNPDTEMEDQEPSLPQASWFQPSLPQASTLQQTLPRVELKKGNKRAAVSPISPTPVRLSQQLQQQLQQPQQEMRQQLQQLQQLQLQQQLQLEQQLEQLQQQLQQQQEQQLLQLQQQLQRQLQQPKPQPDPPTEKARGHLQRALQALKEAHSIRPFYKTLIEDIEKAIKETQGPQQPARQPAKQPKKGLQGSTYASVAATNIEAPAQAPAQAPAKAPAKAKKNAKEDFQLILKLRKGASKPPFSPIELRNKLNKAIGDVAVLALSLSERGNIVITTKAPYTAKKLLEEKAKWAPIFQGLPIESTDLPASWTKLVAKGVPNLEELPILDLFAAEAKTFSGIEVLGQPRWLGTLGPNQRAGSVVFAVPSEAVGARCRKEGLYVAGLKLRVEAYKEYTIRTQCYRCLSFGHNPRTCRKPIRCSFCPEKHLTRDHSCPSSTLSILEQALEQEVDLLLIQEPYLYKINDSYIPIQHPAYNVIAPIPFTSFPKLARRARVMAYKRKDARFEASPSFDLFCDPDIQAIRVEGVEPFTLINLYNEKEVIRAPASQPGPYTVERLLLTTQLPQQPFLLAGDFNLHHHRWNPSAEASKARKAEALISWLDRYKASLLTDLEIAAEGTYWREGLKEVSLIDLAFYSPFKQLTWTNFRFLDATGSDHKPIAFEASSRGPNGPLIARPATYNYKKADWKVFSEHLAKKEQDLLRAMERAAQRDNLEGMASLLTRTLIEASNAAIPKKRPYKGSKPWWNDELTSLRKALSQAQRLYRLLQDEESRASFVEARNRFKYAIRASKKKHWESFLAEAAGKDVFTAFSYTKARANPTLPSLSYKKGGVEAKATTFTEKCEAFLTTLFPTPDPSPGPSSPSRPQSLGKEPPGCSGSKGKAKWDWPELEDPEIRRAIFSSSNKKAPGPDSLSFLPIQHAYKAIPAVFNRAYKALFDRGHHPKAWKEAIGVILPKLDKPDYSVPKAYRVISLLNCLGKVLEKLYASRLSYLANTTGLLSPTQLGGRKQRSAIDTAMLLLHHVQKKQETNKKSITSTLLLDIKGAFDYVSKKQLLRVLEGLGLPETLISWVDHFLTGRKIQLAFEGQIQPLTDLETGVPQGSPISPILFLLYIRGILAAKGYQLSYIDDFSISITSTSAKKNTRQLEAIASSLFEQAKEQGVQFDPSKTELIHFSRQREPILEGIWVGGLFFEAKPLVKWLGVFFNHRLQFKEHIDAKVKAAQAAFEGLSRLVSMQKGLSFRASRQLYQACIATIADYGAQLWYKGPKTPRSLLKPFQRLQNQALLKVLGAFKGSPIRALEAEAALPPPEVRFEKACLSYALRTLYLLPSHPIRQAYNLAVRDELADSGSDLGALSYIRPYTQLFRLLKALVDVIGPNFSLERRKASWEPPWALEPKTSILIEEVPKPIAKKRHLQLLASLADPFRPGPPPLAYYTDGSKGRPKGSLIETNACSFCELGLENRPNKVHYENLGPSVEVADAELFAILRVLEDLARRPRPPTLSPSNPLIEAYIFIDSQAAIQKVKRYSDLAIRVRRLLTSLEAFYNVQLHWCPSHVGIFGNELADQLAKKGLGAPLQGTPIVSISHLRRKTRQATRDHWKGLWAAEAAKGPKAKGLGTHYQSIRKTPRLALSPEKGLIQPRVTLSAFFQLLFGAGFFFSFLKRIKKVERDRCRCGGRHTVEHLILRCPNYRREREALYMAFRRRKEALSLTYLYNSKEGRGALLAFLAKTEIGTAKWLENE</sequence>
<keyword evidence="4" id="KW-0812">Transmembrane</keyword>
<dbReference type="InterPro" id="IPR036691">
    <property type="entry name" value="Endo/exonu/phosph_ase_sf"/>
</dbReference>
<feature type="compositionally biased region" description="Low complexity" evidence="3">
    <location>
        <begin position="287"/>
        <end position="298"/>
    </location>
</feature>
<dbReference type="EMBL" id="KQ030516">
    <property type="protein sequence ID" value="KJZ75504.1"/>
    <property type="molecule type" value="Genomic_DNA"/>
</dbReference>
<gene>
    <name evidence="8" type="ORF">HIM_04967</name>
    <name evidence="7" type="ORF">HIM_09798</name>
</gene>
<evidence type="ECO:0000256" key="2">
    <source>
        <dbReference type="ARBA" id="ARBA00023128"/>
    </source>
</evidence>
<proteinExistence type="predicted"/>
<dbReference type="GO" id="GO:0004523">
    <property type="term" value="F:RNA-DNA hybrid ribonuclease activity"/>
    <property type="evidence" value="ECO:0007669"/>
    <property type="project" value="InterPro"/>
</dbReference>
<keyword evidence="4" id="KW-1133">Transmembrane helix</keyword>
<dbReference type="Pfam" id="PF00078">
    <property type="entry name" value="RVT_1"/>
    <property type="match status" value="1"/>
</dbReference>
<reference evidence="8 9" key="1">
    <citation type="journal article" date="2014" name="Genome Biol. Evol.">
        <title>Comparative genomics and transcriptomics analyses reveal divergent lifestyle features of nematode endoparasitic fungus Hirsutella minnesotensis.</title>
        <authorList>
            <person name="Lai Y."/>
            <person name="Liu K."/>
            <person name="Zhang X."/>
            <person name="Zhang X."/>
            <person name="Li K."/>
            <person name="Wang N."/>
            <person name="Shu C."/>
            <person name="Wu Y."/>
            <person name="Wang C."/>
            <person name="Bushley K.E."/>
            <person name="Xiang M."/>
            <person name="Liu X."/>
        </authorList>
    </citation>
    <scope>NUCLEOTIDE SEQUENCE [LARGE SCALE GENOMIC DNA]</scope>
    <source>
        <strain evidence="8 9">3608</strain>
    </source>
</reference>
<dbReference type="GO" id="GO:0003676">
    <property type="term" value="F:nucleic acid binding"/>
    <property type="evidence" value="ECO:0007669"/>
    <property type="project" value="InterPro"/>
</dbReference>
<name>A0A0F8A5K8_9HYPO</name>
<dbReference type="Gene3D" id="3.60.10.10">
    <property type="entry name" value="Endonuclease/exonuclease/phosphatase"/>
    <property type="match status" value="1"/>
</dbReference>
<dbReference type="PANTHER" id="PTHR33481:SF1">
    <property type="entry name" value="ENDONUCLEASE_EXONUCLEASE_PHOSPHATASE DOMAIN-CONTAINING PROTEIN-RELATED"/>
    <property type="match status" value="1"/>
</dbReference>
<dbReference type="SUPFAM" id="SSF56219">
    <property type="entry name" value="DNase I-like"/>
    <property type="match status" value="1"/>
</dbReference>